<dbReference type="RefSeq" id="WP_007470744.1">
    <property type="nucleotide sequence ID" value="NZ_KI391953.1"/>
</dbReference>
<gene>
    <name evidence="1" type="ORF">HMPREF9336_02429</name>
</gene>
<evidence type="ECO:0000313" key="1">
    <source>
        <dbReference type="EMBL" id="EFV12738.1"/>
    </source>
</evidence>
<dbReference type="Proteomes" id="UP000004816">
    <property type="component" value="Unassembled WGS sequence"/>
</dbReference>
<dbReference type="HOGENOM" id="CLU_107144_4_0_11"/>
<keyword evidence="2" id="KW-1185">Reference proteome</keyword>
<dbReference type="GO" id="GO:0003700">
    <property type="term" value="F:DNA-binding transcription factor activity"/>
    <property type="evidence" value="ECO:0007669"/>
    <property type="project" value="TreeGrafter"/>
</dbReference>
<protein>
    <submittedName>
        <fullName evidence="1">Rrf2 family protein</fullName>
    </submittedName>
</protein>
<dbReference type="InterPro" id="IPR036388">
    <property type="entry name" value="WH-like_DNA-bd_sf"/>
</dbReference>
<dbReference type="Pfam" id="PF02082">
    <property type="entry name" value="Rrf2"/>
    <property type="match status" value="1"/>
</dbReference>
<dbReference type="InterPro" id="IPR000944">
    <property type="entry name" value="Tscrpt_reg_Rrf2"/>
</dbReference>
<comment type="caution">
    <text evidence="1">The sequence shown here is derived from an EMBL/GenBank/DDBJ whole genome shotgun (WGS) entry which is preliminary data.</text>
</comment>
<name>E5XSF7_SEGRC</name>
<dbReference type="AlphaFoldDB" id="E5XSF7"/>
<dbReference type="PROSITE" id="PS51197">
    <property type="entry name" value="HTH_RRF2_2"/>
    <property type="match status" value="1"/>
</dbReference>
<organism evidence="1 2">
    <name type="scientific">Segniliparus rugosus (strain ATCC BAA-974 / DSM 45345 / CCUG 50838 / CIP 108380 / JCM 13579 / CDC 945)</name>
    <dbReference type="NCBI Taxonomy" id="679197"/>
    <lineage>
        <taxon>Bacteria</taxon>
        <taxon>Bacillati</taxon>
        <taxon>Actinomycetota</taxon>
        <taxon>Actinomycetes</taxon>
        <taxon>Mycobacteriales</taxon>
        <taxon>Segniliparaceae</taxon>
        <taxon>Segniliparus</taxon>
    </lineage>
</organism>
<reference evidence="1 2" key="1">
    <citation type="journal article" date="2011" name="Stand. Genomic Sci.">
        <title>High quality draft genome sequence of Segniliparus rugosus CDC 945(T)= (ATCC BAA-974(T)).</title>
        <authorList>
            <person name="Earl A.M."/>
            <person name="Desjardins C.A."/>
            <person name="Fitzgerald M.G."/>
            <person name="Arachchi H.M."/>
            <person name="Zeng Q."/>
            <person name="Mehta T."/>
            <person name="Griggs A."/>
            <person name="Birren B.W."/>
            <person name="Toney N.C."/>
            <person name="Carr J."/>
            <person name="Posey J."/>
            <person name="Butler W.R."/>
        </authorList>
    </citation>
    <scope>NUCLEOTIDE SEQUENCE [LARGE SCALE GENOMIC DNA]</scope>
    <source>
        <strain evidence="2">ATCC BAA-974 / DSM 45345 / CCUG 50838 / CIP 108380 / JCM 13579 / CDC 945</strain>
    </source>
</reference>
<sequence>MKPNGQLPRALHTLLHLASKEEPMTSERIAAHLGTNAVVVRRTMAGLREHGLVASAKGHGGGWTLARSLEKLTLFDVYRAVGSPNMFTMIRDEPDHPCMAARAVQTKLAESFDSAEALLLAAFGNITLAALRADLAHDPQSDEGVGP</sequence>
<dbReference type="eggNOG" id="COG1959">
    <property type="taxonomic scope" value="Bacteria"/>
</dbReference>
<dbReference type="STRING" id="679197.HMPREF9336_02429"/>
<accession>E5XSF7</accession>
<evidence type="ECO:0000313" key="2">
    <source>
        <dbReference type="Proteomes" id="UP000004816"/>
    </source>
</evidence>
<dbReference type="OrthoDB" id="9800506at2"/>
<dbReference type="PANTHER" id="PTHR33221">
    <property type="entry name" value="WINGED HELIX-TURN-HELIX TRANSCRIPTIONAL REGULATOR, RRF2 FAMILY"/>
    <property type="match status" value="1"/>
</dbReference>
<dbReference type="GO" id="GO:0005829">
    <property type="term" value="C:cytosol"/>
    <property type="evidence" value="ECO:0007669"/>
    <property type="project" value="TreeGrafter"/>
</dbReference>
<dbReference type="Gene3D" id="1.10.10.10">
    <property type="entry name" value="Winged helix-like DNA-binding domain superfamily/Winged helix DNA-binding domain"/>
    <property type="match status" value="1"/>
</dbReference>
<proteinExistence type="predicted"/>
<dbReference type="InterPro" id="IPR036390">
    <property type="entry name" value="WH_DNA-bd_sf"/>
</dbReference>
<dbReference type="EMBL" id="ACZI02000002">
    <property type="protein sequence ID" value="EFV12738.1"/>
    <property type="molecule type" value="Genomic_DNA"/>
</dbReference>
<dbReference type="SUPFAM" id="SSF46785">
    <property type="entry name" value="Winged helix' DNA-binding domain"/>
    <property type="match status" value="1"/>
</dbReference>
<dbReference type="PANTHER" id="PTHR33221:SF15">
    <property type="entry name" value="HTH-TYPE TRANSCRIPTIONAL REGULATOR YWGB-RELATED"/>
    <property type="match status" value="1"/>
</dbReference>